<feature type="transmembrane region" description="Helical" evidence="11">
    <location>
        <begin position="515"/>
        <end position="535"/>
    </location>
</feature>
<evidence type="ECO:0000256" key="9">
    <source>
        <dbReference type="ARBA" id="ARBA00023136"/>
    </source>
</evidence>
<evidence type="ECO:0000259" key="12">
    <source>
        <dbReference type="Pfam" id="PF07238"/>
    </source>
</evidence>
<feature type="transmembrane region" description="Helical" evidence="11">
    <location>
        <begin position="91"/>
        <end position="114"/>
    </location>
</feature>
<dbReference type="GO" id="GO:0035438">
    <property type="term" value="F:cyclic-di-GMP binding"/>
    <property type="evidence" value="ECO:0007669"/>
    <property type="project" value="InterPro"/>
</dbReference>
<gene>
    <name evidence="14" type="primary">bcsA</name>
    <name evidence="14" type="ORF">EG244_01590</name>
</gene>
<dbReference type="NCBIfam" id="TIGR03030">
    <property type="entry name" value="CelA"/>
    <property type="match status" value="1"/>
</dbReference>
<feature type="transmembrane region" description="Helical" evidence="11">
    <location>
        <begin position="36"/>
        <end position="53"/>
    </location>
</feature>
<accession>A0A3P3DV53</accession>
<evidence type="ECO:0000256" key="6">
    <source>
        <dbReference type="ARBA" id="ARBA00022692"/>
    </source>
</evidence>
<evidence type="ECO:0000313" key="14">
    <source>
        <dbReference type="EMBL" id="RRH78167.1"/>
    </source>
</evidence>
<dbReference type="OrthoDB" id="9806824at2"/>
<dbReference type="InterPro" id="IPR029044">
    <property type="entry name" value="Nucleotide-diphossugar_trans"/>
</dbReference>
<feature type="transmembrane region" description="Helical" evidence="11">
    <location>
        <begin position="439"/>
        <end position="458"/>
    </location>
</feature>
<evidence type="ECO:0000256" key="3">
    <source>
        <dbReference type="ARBA" id="ARBA00022519"/>
    </source>
</evidence>
<reference evidence="14 15" key="1">
    <citation type="submission" date="2018-11" db="EMBL/GenBank/DDBJ databases">
        <title>Gemmobacter sp. nov., YIM 102744-1 draft genome.</title>
        <authorList>
            <person name="Li G."/>
            <person name="Jiang Y."/>
        </authorList>
    </citation>
    <scope>NUCLEOTIDE SEQUENCE [LARGE SCALE GENOMIC DNA]</scope>
    <source>
        <strain evidence="14 15">YIM 102744-1</strain>
    </source>
</reference>
<feature type="domain" description="PilZ" evidence="12">
    <location>
        <begin position="569"/>
        <end position="685"/>
    </location>
</feature>
<comment type="catalytic activity">
    <reaction evidence="10 11">
        <text>[(1-&gt;4)-beta-D-glucosyl](n) + UDP-alpha-D-glucose = [(1-&gt;4)-beta-D-glucosyl](n+1) + UDP + H(+)</text>
        <dbReference type="Rhea" id="RHEA:19929"/>
        <dbReference type="Rhea" id="RHEA-COMP:10033"/>
        <dbReference type="Rhea" id="RHEA-COMP:10034"/>
        <dbReference type="ChEBI" id="CHEBI:15378"/>
        <dbReference type="ChEBI" id="CHEBI:18246"/>
        <dbReference type="ChEBI" id="CHEBI:58223"/>
        <dbReference type="ChEBI" id="CHEBI:58885"/>
        <dbReference type="EC" id="2.4.1.12"/>
    </reaction>
</comment>
<dbReference type="GO" id="GO:0005886">
    <property type="term" value="C:plasma membrane"/>
    <property type="evidence" value="ECO:0007669"/>
    <property type="project" value="UniProtKB-SubCell"/>
</dbReference>
<feature type="transmembrane region" description="Helical" evidence="11">
    <location>
        <begin position="407"/>
        <end position="427"/>
    </location>
</feature>
<dbReference type="UniPathway" id="UPA00694"/>
<dbReference type="EC" id="2.4.1.12" evidence="11"/>
<keyword evidence="8 11" id="KW-1133">Transmembrane helix</keyword>
<feature type="transmembrane region" description="Helical" evidence="11">
    <location>
        <begin position="12"/>
        <end position="30"/>
    </location>
</feature>
<keyword evidence="5 11" id="KW-0808">Transferase</keyword>
<evidence type="ECO:0000256" key="1">
    <source>
        <dbReference type="ARBA" id="ARBA00004429"/>
    </source>
</evidence>
<feature type="domain" description="Glycosyltransferase 2-like" evidence="13">
    <location>
        <begin position="235"/>
        <end position="450"/>
    </location>
</feature>
<dbReference type="AlphaFoldDB" id="A0A3P3DV53"/>
<dbReference type="PANTHER" id="PTHR43867">
    <property type="entry name" value="CELLULOSE SYNTHASE CATALYTIC SUBUNIT A [UDP-FORMING]"/>
    <property type="match status" value="1"/>
</dbReference>
<dbReference type="EMBL" id="RRAZ01000002">
    <property type="protein sequence ID" value="RRH78167.1"/>
    <property type="molecule type" value="Genomic_DNA"/>
</dbReference>
<dbReference type="PANTHER" id="PTHR43867:SF2">
    <property type="entry name" value="CELLULOSE SYNTHASE CATALYTIC SUBUNIT A [UDP-FORMING]"/>
    <property type="match status" value="1"/>
</dbReference>
<keyword evidence="3 11" id="KW-0997">Cell inner membrane</keyword>
<dbReference type="GO" id="GO:0006011">
    <property type="term" value="P:UDP-alpha-D-glucose metabolic process"/>
    <property type="evidence" value="ECO:0007669"/>
    <property type="project" value="InterPro"/>
</dbReference>
<dbReference type="RefSeq" id="WP_124963257.1">
    <property type="nucleotide sequence ID" value="NZ_RRAZ01000002.1"/>
</dbReference>
<feature type="transmembrane region" description="Helical" evidence="11">
    <location>
        <begin position="703"/>
        <end position="722"/>
    </location>
</feature>
<dbReference type="Gene3D" id="3.90.550.10">
    <property type="entry name" value="Spore Coat Polysaccharide Biosynthesis Protein SpsA, Chain A"/>
    <property type="match status" value="1"/>
</dbReference>
<keyword evidence="11" id="KW-0973">c-di-GMP</keyword>
<organism evidence="14 15">
    <name type="scientific">Falsigemmobacter faecalis</name>
    <dbReference type="NCBI Taxonomy" id="2488730"/>
    <lineage>
        <taxon>Bacteria</taxon>
        <taxon>Pseudomonadati</taxon>
        <taxon>Pseudomonadota</taxon>
        <taxon>Alphaproteobacteria</taxon>
        <taxon>Rhodobacterales</taxon>
        <taxon>Paracoccaceae</taxon>
        <taxon>Falsigemmobacter</taxon>
    </lineage>
</organism>
<keyword evidence="4 11" id="KW-0328">Glycosyltransferase</keyword>
<dbReference type="CDD" id="cd06421">
    <property type="entry name" value="CESA_CelA_like"/>
    <property type="match status" value="1"/>
</dbReference>
<dbReference type="InterPro" id="IPR050321">
    <property type="entry name" value="Glycosyltr_2/OpgH_subfam"/>
</dbReference>
<keyword evidence="2 11" id="KW-1003">Cell membrane</keyword>
<dbReference type="InterPro" id="IPR009875">
    <property type="entry name" value="PilZ_domain"/>
</dbReference>
<dbReference type="Pfam" id="PF07238">
    <property type="entry name" value="PilZ"/>
    <property type="match status" value="1"/>
</dbReference>
<dbReference type="InterPro" id="IPR003919">
    <property type="entry name" value="Cell_synth_A"/>
</dbReference>
<sequence length="779" mass="86460">MTGRRLIGSLAIPLWICLLVPVVLLCILPVSNAAQAMLGASAVLLVMCLKPFVHHMAGRLALMGTASVVVLRYWSWRITSTLPDPGLNASFILALALLLVETYSILVFFLNAFITADPVDRGLPPKLELDQMPTVDILVPSYNEPVEMLSITLSAAKNMVYPARLRTVVLCDDGGTDQRCNSSDPDLAAKARARRAELQALCRDLGVVYSTRAKNEHAKAGNMSAALAKLDGDLVVVFDADHVPSRDFLARTVGYFVEDPKLFLVQTPHFFINKDPIERNLGLKCPPENEMFYGMIHRGLDRWGGAFFCGSAAVLRRKALDSVGGFAGETITEDAETALEIHSKGWRSLYLDRAMIAGLQPETFASFIQQRGRWASGMIQMLMLKNPLFRRGLTPLQRLCYINSMSFWFFPLIRLVYLLAPLTYLFFSVEIFVTTWTEAMAYTLSYMAIVLMVQNATFARFRWPLISEIYEIAQAPYLATAIMRTVLRPRAAKFNVTAKDETLVEDYISPIFGPLLLLFGLTAAGVAALIFRWIAFPGDRSVLIVVGTWAVLNFLLVSLSLRAVSEKQQRRASPRVEMQAPAQVKLAADDSRAVTLPAEVLDASTSGARIRLGAMPRGEPIAMPQKGDVLVLRPLFDEAPHLERDVRAVVRGVFNKAGEGHTIGLQFLSDQPMDVREAVAQLVFGSSENWLAERMRGRKRKGLLAGLFYVFSLMLTSIPKTLGDFLREPARRTKSELTAHHKPKAAHLVAFGANFDTEEFREGARRSTLEDFIATEDRA</sequence>
<feature type="transmembrane region" description="Helical" evidence="11">
    <location>
        <begin position="60"/>
        <end position="79"/>
    </location>
</feature>
<dbReference type="SUPFAM" id="SSF141371">
    <property type="entry name" value="PilZ domain-like"/>
    <property type="match status" value="1"/>
</dbReference>
<evidence type="ECO:0000259" key="13">
    <source>
        <dbReference type="Pfam" id="PF13632"/>
    </source>
</evidence>
<dbReference type="Proteomes" id="UP000282125">
    <property type="component" value="Unassembled WGS sequence"/>
</dbReference>
<comment type="pathway">
    <text evidence="11">Glycan metabolism; bacterial cellulose biosynthesis.</text>
</comment>
<dbReference type="PRINTS" id="PR01439">
    <property type="entry name" value="CELLSNTHASEA"/>
</dbReference>
<feature type="transmembrane region" description="Helical" evidence="11">
    <location>
        <begin position="541"/>
        <end position="561"/>
    </location>
</feature>
<dbReference type="GO" id="GO:0030244">
    <property type="term" value="P:cellulose biosynthetic process"/>
    <property type="evidence" value="ECO:0007669"/>
    <property type="project" value="UniProtKB-KW"/>
</dbReference>
<dbReference type="GO" id="GO:0016760">
    <property type="term" value="F:cellulose synthase (UDP-forming) activity"/>
    <property type="evidence" value="ECO:0007669"/>
    <property type="project" value="UniProtKB-EC"/>
</dbReference>
<dbReference type="InterPro" id="IPR001173">
    <property type="entry name" value="Glyco_trans_2-like"/>
</dbReference>
<dbReference type="Gene3D" id="2.40.10.220">
    <property type="entry name" value="predicted glycosyltransferase like domains"/>
    <property type="match status" value="1"/>
</dbReference>
<protein>
    <recommendedName>
        <fullName evidence="11">Cellulose synthase catalytic subunit [UDP-forming]</fullName>
        <ecNumber evidence="11">2.4.1.12</ecNumber>
    </recommendedName>
</protein>
<comment type="function">
    <text evidence="11">Catalytic subunit of cellulose synthase. It polymerizes uridine 5'-diphosphate glucose to cellulose.</text>
</comment>
<evidence type="ECO:0000256" key="4">
    <source>
        <dbReference type="ARBA" id="ARBA00022676"/>
    </source>
</evidence>
<dbReference type="Pfam" id="PF13632">
    <property type="entry name" value="Glyco_trans_2_3"/>
    <property type="match status" value="1"/>
</dbReference>
<keyword evidence="9 11" id="KW-0472">Membrane</keyword>
<comment type="subcellular location">
    <subcellularLocation>
        <location evidence="1">Cell inner membrane</location>
        <topology evidence="1">Multi-pass membrane protein</topology>
    </subcellularLocation>
</comment>
<evidence type="ECO:0000256" key="10">
    <source>
        <dbReference type="ARBA" id="ARBA00048682"/>
    </source>
</evidence>
<evidence type="ECO:0000313" key="15">
    <source>
        <dbReference type="Proteomes" id="UP000282125"/>
    </source>
</evidence>
<name>A0A3P3DV53_9RHOB</name>
<evidence type="ECO:0000256" key="7">
    <source>
        <dbReference type="ARBA" id="ARBA00022916"/>
    </source>
</evidence>
<evidence type="ECO:0000256" key="2">
    <source>
        <dbReference type="ARBA" id="ARBA00022475"/>
    </source>
</evidence>
<comment type="cofactor">
    <cofactor evidence="11">
        <name>Mg(2+)</name>
        <dbReference type="ChEBI" id="CHEBI:18420"/>
    </cofactor>
</comment>
<keyword evidence="6 11" id="KW-0812">Transmembrane</keyword>
<dbReference type="SUPFAM" id="SSF53448">
    <property type="entry name" value="Nucleotide-diphospho-sugar transferases"/>
    <property type="match status" value="1"/>
</dbReference>
<proteinExistence type="predicted"/>
<evidence type="ECO:0000256" key="11">
    <source>
        <dbReference type="RuleBase" id="RU365020"/>
    </source>
</evidence>
<keyword evidence="7 11" id="KW-0135">Cellulose biosynthesis</keyword>
<comment type="caution">
    <text evidence="14">The sequence shown here is derived from an EMBL/GenBank/DDBJ whole genome shotgun (WGS) entry which is preliminary data.</text>
</comment>
<keyword evidence="15" id="KW-1185">Reference proteome</keyword>
<evidence type="ECO:0000256" key="8">
    <source>
        <dbReference type="ARBA" id="ARBA00022989"/>
    </source>
</evidence>
<evidence type="ECO:0000256" key="5">
    <source>
        <dbReference type="ARBA" id="ARBA00022679"/>
    </source>
</evidence>